<dbReference type="Proteomes" id="UP000256695">
    <property type="component" value="Unassembled WGS sequence"/>
</dbReference>
<dbReference type="NCBIfam" id="TIGR03598">
    <property type="entry name" value="GTPase_YsxC"/>
    <property type="match status" value="1"/>
</dbReference>
<dbReference type="CDD" id="cd01876">
    <property type="entry name" value="YihA_EngB"/>
    <property type="match status" value="1"/>
</dbReference>
<evidence type="ECO:0000256" key="9">
    <source>
        <dbReference type="ARBA" id="ARBA00023306"/>
    </source>
</evidence>
<evidence type="ECO:0000256" key="5">
    <source>
        <dbReference type="ARBA" id="ARBA00022741"/>
    </source>
</evidence>
<dbReference type="PROSITE" id="PS51706">
    <property type="entry name" value="G_ENGB"/>
    <property type="match status" value="1"/>
</dbReference>
<dbReference type="InterPro" id="IPR030393">
    <property type="entry name" value="G_ENGB_dom"/>
</dbReference>
<evidence type="ECO:0000256" key="8">
    <source>
        <dbReference type="ARBA" id="ARBA00023210"/>
    </source>
</evidence>
<dbReference type="InterPro" id="IPR027417">
    <property type="entry name" value="P-loop_NTPase"/>
</dbReference>
<dbReference type="GO" id="GO:0005525">
    <property type="term" value="F:GTP binding"/>
    <property type="evidence" value="ECO:0007669"/>
    <property type="project" value="UniProtKB-UniRule"/>
</dbReference>
<dbReference type="AlphaFoldDB" id="A0A3D8J708"/>
<evidence type="ECO:0000256" key="3">
    <source>
        <dbReference type="ARBA" id="ARBA00022618"/>
    </source>
</evidence>
<dbReference type="PANTHER" id="PTHR11649:SF13">
    <property type="entry name" value="ENGB-TYPE G DOMAIN-CONTAINING PROTEIN"/>
    <property type="match status" value="1"/>
</dbReference>
<proteinExistence type="inferred from homology"/>
<dbReference type="EMBL" id="NXLX01000012">
    <property type="protein sequence ID" value="RDU73212.1"/>
    <property type="molecule type" value="Genomic_DNA"/>
</dbReference>
<dbReference type="Gene3D" id="3.40.50.300">
    <property type="entry name" value="P-loop containing nucleotide triphosphate hydrolases"/>
    <property type="match status" value="1"/>
</dbReference>
<comment type="cofactor">
    <cofactor evidence="1">
        <name>Mg(2+)</name>
        <dbReference type="ChEBI" id="CHEBI:18420"/>
    </cofactor>
</comment>
<accession>A0A3D8J708</accession>
<keyword evidence="8 10" id="KW-0717">Septation</keyword>
<feature type="domain" description="EngB-type G" evidence="11">
    <location>
        <begin position="23"/>
        <end position="205"/>
    </location>
</feature>
<evidence type="ECO:0000313" key="12">
    <source>
        <dbReference type="EMBL" id="RDU73212.1"/>
    </source>
</evidence>
<name>A0A3D8J708_9HELI</name>
<dbReference type="GO" id="GO:0005829">
    <property type="term" value="C:cytosol"/>
    <property type="evidence" value="ECO:0007669"/>
    <property type="project" value="TreeGrafter"/>
</dbReference>
<dbReference type="InterPro" id="IPR006073">
    <property type="entry name" value="GTP-bd"/>
</dbReference>
<comment type="caution">
    <text evidence="12">The sequence shown here is derived from an EMBL/GenBank/DDBJ whole genome shotgun (WGS) entry which is preliminary data.</text>
</comment>
<dbReference type="GO" id="GO:0000917">
    <property type="term" value="P:division septum assembly"/>
    <property type="evidence" value="ECO:0007669"/>
    <property type="project" value="UniProtKB-KW"/>
</dbReference>
<dbReference type="Pfam" id="PF01926">
    <property type="entry name" value="MMR_HSR1"/>
    <property type="match status" value="1"/>
</dbReference>
<keyword evidence="9 10" id="KW-0131">Cell cycle</keyword>
<keyword evidence="7 10" id="KW-0342">GTP-binding</keyword>
<reference evidence="12 13" key="1">
    <citation type="submission" date="2018-04" db="EMBL/GenBank/DDBJ databases">
        <title>Novel Campyloabacter and Helicobacter Species and Strains.</title>
        <authorList>
            <person name="Mannion A.J."/>
            <person name="Shen Z."/>
            <person name="Fox J.G."/>
        </authorList>
    </citation>
    <scope>NUCLEOTIDE SEQUENCE [LARGE SCALE GENOMIC DNA]</scope>
    <source>
        <strain evidence="12 13">MIT 04-9362</strain>
    </source>
</reference>
<keyword evidence="4" id="KW-0479">Metal-binding</keyword>
<keyword evidence="13" id="KW-1185">Reference proteome</keyword>
<comment type="similarity">
    <text evidence="2 10">Belongs to the TRAFAC class TrmE-Era-EngA-EngB-Septin-like GTPase superfamily. EngB GTPase family.</text>
</comment>
<evidence type="ECO:0000256" key="2">
    <source>
        <dbReference type="ARBA" id="ARBA00009638"/>
    </source>
</evidence>
<dbReference type="HAMAP" id="MF_00321">
    <property type="entry name" value="GTPase_EngB"/>
    <property type="match status" value="1"/>
</dbReference>
<dbReference type="OrthoDB" id="9804921at2"/>
<keyword evidence="3 10" id="KW-0132">Cell division</keyword>
<evidence type="ECO:0000256" key="4">
    <source>
        <dbReference type="ARBA" id="ARBA00022723"/>
    </source>
</evidence>
<keyword evidence="5 10" id="KW-0547">Nucleotide-binding</keyword>
<evidence type="ECO:0000256" key="6">
    <source>
        <dbReference type="ARBA" id="ARBA00022842"/>
    </source>
</evidence>
<organism evidence="12 13">
    <name type="scientific">Helicobacter anseris</name>
    <dbReference type="NCBI Taxonomy" id="375926"/>
    <lineage>
        <taxon>Bacteria</taxon>
        <taxon>Pseudomonadati</taxon>
        <taxon>Campylobacterota</taxon>
        <taxon>Epsilonproteobacteria</taxon>
        <taxon>Campylobacterales</taxon>
        <taxon>Helicobacteraceae</taxon>
        <taxon>Helicobacter</taxon>
    </lineage>
</organism>
<evidence type="ECO:0000256" key="1">
    <source>
        <dbReference type="ARBA" id="ARBA00001946"/>
    </source>
</evidence>
<comment type="function">
    <text evidence="10">Necessary for normal cell division and for the maintenance of normal septation.</text>
</comment>
<evidence type="ECO:0000256" key="10">
    <source>
        <dbReference type="HAMAP-Rule" id="MF_00321"/>
    </source>
</evidence>
<dbReference type="RefSeq" id="WP_115579219.1">
    <property type="nucleotide sequence ID" value="NZ_NXLX01000012.1"/>
</dbReference>
<evidence type="ECO:0000313" key="13">
    <source>
        <dbReference type="Proteomes" id="UP000256695"/>
    </source>
</evidence>
<gene>
    <name evidence="10" type="primary">engB</name>
    <name evidence="12" type="ORF">CQA57_05430</name>
</gene>
<protein>
    <recommendedName>
        <fullName evidence="10">Probable GTP-binding protein EngB</fullName>
    </recommendedName>
</protein>
<dbReference type="InterPro" id="IPR019987">
    <property type="entry name" value="GTP-bd_ribosome_bio_YsxC"/>
</dbReference>
<keyword evidence="6" id="KW-0460">Magnesium</keyword>
<sequence>MIEVKKSCFITSAKDLSSCPSIGVTEIALLGRSNVGKSTFINLILNHSKLAKSSSTPGKTQLINFFETIWHKEGQNFNLCFVDLPGFGYAKVSKTLKEEWEANLWDFLQFRTSIKLFIHLIDSRHQNLDIDKKVFEILQANCRADQDILKIYTKCDKITSNQRGLLEQKKALMLSVDDKIFKKNYNAKERIRQMILNRVLGNDNL</sequence>
<dbReference type="GO" id="GO:0046872">
    <property type="term" value="F:metal ion binding"/>
    <property type="evidence" value="ECO:0007669"/>
    <property type="project" value="UniProtKB-KW"/>
</dbReference>
<dbReference type="PANTHER" id="PTHR11649">
    <property type="entry name" value="MSS1/TRME-RELATED GTP-BINDING PROTEIN"/>
    <property type="match status" value="1"/>
</dbReference>
<evidence type="ECO:0000259" key="11">
    <source>
        <dbReference type="PROSITE" id="PS51706"/>
    </source>
</evidence>
<evidence type="ECO:0000256" key="7">
    <source>
        <dbReference type="ARBA" id="ARBA00023134"/>
    </source>
</evidence>
<dbReference type="SUPFAM" id="SSF52540">
    <property type="entry name" value="P-loop containing nucleoside triphosphate hydrolases"/>
    <property type="match status" value="1"/>
</dbReference>